<proteinExistence type="predicted"/>
<evidence type="ECO:0000313" key="6">
    <source>
        <dbReference type="Proteomes" id="UP000612855"/>
    </source>
</evidence>
<evidence type="ECO:0000256" key="3">
    <source>
        <dbReference type="ARBA" id="ARBA00023285"/>
    </source>
</evidence>
<dbReference type="AlphaFoldDB" id="A0A917EEC3"/>
<dbReference type="SUPFAM" id="SSF55031">
    <property type="entry name" value="Bacterial exopeptidase dimerisation domain"/>
    <property type="match status" value="1"/>
</dbReference>
<organism evidence="5 6">
    <name type="scientific">Primorskyibacter flagellatus</name>
    <dbReference type="NCBI Taxonomy" id="1387277"/>
    <lineage>
        <taxon>Bacteria</taxon>
        <taxon>Pseudomonadati</taxon>
        <taxon>Pseudomonadota</taxon>
        <taxon>Alphaproteobacteria</taxon>
        <taxon>Rhodobacterales</taxon>
        <taxon>Roseobacteraceae</taxon>
        <taxon>Primorskyibacter</taxon>
    </lineage>
</organism>
<dbReference type="GO" id="GO:0046872">
    <property type="term" value="F:metal ion binding"/>
    <property type="evidence" value="ECO:0007669"/>
    <property type="project" value="UniProtKB-KW"/>
</dbReference>
<dbReference type="NCBIfam" id="NF005710">
    <property type="entry name" value="PRK07522.1"/>
    <property type="match status" value="1"/>
</dbReference>
<dbReference type="PANTHER" id="PTHR43808">
    <property type="entry name" value="ACETYLORNITHINE DEACETYLASE"/>
    <property type="match status" value="1"/>
</dbReference>
<feature type="domain" description="Peptidase M20 dimerisation" evidence="4">
    <location>
        <begin position="170"/>
        <end position="281"/>
    </location>
</feature>
<evidence type="ECO:0000313" key="5">
    <source>
        <dbReference type="EMBL" id="GGE29366.1"/>
    </source>
</evidence>
<dbReference type="InterPro" id="IPR010169">
    <property type="entry name" value="AcOrn-deacetyl"/>
</dbReference>
<keyword evidence="6" id="KW-1185">Reference proteome</keyword>
<dbReference type="InterPro" id="IPR050072">
    <property type="entry name" value="Peptidase_M20A"/>
</dbReference>
<dbReference type="RefSeq" id="WP_188477207.1">
    <property type="nucleotide sequence ID" value="NZ_BMFJ01000001.1"/>
</dbReference>
<dbReference type="CDD" id="cd03894">
    <property type="entry name" value="M20_ArgE"/>
    <property type="match status" value="1"/>
</dbReference>
<dbReference type="Gene3D" id="3.30.70.360">
    <property type="match status" value="1"/>
</dbReference>
<name>A0A917EEC3_9RHOB</name>
<keyword evidence="2" id="KW-0378">Hydrolase</keyword>
<accession>A0A917EEC3</accession>
<protein>
    <submittedName>
        <fullName evidence="5">Acetylornithine deacetylase</fullName>
    </submittedName>
</protein>
<dbReference type="InterPro" id="IPR002933">
    <property type="entry name" value="Peptidase_M20"/>
</dbReference>
<dbReference type="NCBIfam" id="TIGR01892">
    <property type="entry name" value="AcOrn-deacetyl"/>
    <property type="match status" value="1"/>
</dbReference>
<dbReference type="Pfam" id="PF01546">
    <property type="entry name" value="Peptidase_M20"/>
    <property type="match status" value="1"/>
</dbReference>
<sequence length="391" mass="42221">MTGSIDLIRDLVAFPTVSRDSNRDLLTYVTRWLSRHGVKSEIIWNDTRTKGNLWATIGPDDQPGVILSGHTDVVPVDGQPWQSDPFVTREAGGRLYGRGTADMKGFIGTGLAAVPDLVMRRLKAPLHIALSYDEEVGCTGVTSLLDRLAELPVKPALCIVGEPTSMQIATGHKCAGMYRITLTGAAAHSARAPEGVNAIAAAARLVLFVDDLAAEMRRDAEPDPDYEFPGATLSVNTMDGGTALNIVPATCTLGLDIRAPADLTLDTLMTRIRTFIGSVLLPDMLRRHPGCAVGIEEIVRVHGLTTDRTDPAVRFLASLLPQHSPVKVDFGTEAGAFTHRAGITSLVCGPGSMAQGHQPDEFIELNQIRELETFLGRLADRLEQRPVHDRL</sequence>
<evidence type="ECO:0000256" key="1">
    <source>
        <dbReference type="ARBA" id="ARBA00022723"/>
    </source>
</evidence>
<comment type="caution">
    <text evidence="5">The sequence shown here is derived from an EMBL/GenBank/DDBJ whole genome shotgun (WGS) entry which is preliminary data.</text>
</comment>
<dbReference type="GO" id="GO:0006526">
    <property type="term" value="P:L-arginine biosynthetic process"/>
    <property type="evidence" value="ECO:0007669"/>
    <property type="project" value="InterPro"/>
</dbReference>
<dbReference type="SUPFAM" id="SSF53187">
    <property type="entry name" value="Zn-dependent exopeptidases"/>
    <property type="match status" value="1"/>
</dbReference>
<dbReference type="GO" id="GO:0008777">
    <property type="term" value="F:acetylornithine deacetylase activity"/>
    <property type="evidence" value="ECO:0007669"/>
    <property type="project" value="TreeGrafter"/>
</dbReference>
<dbReference type="EMBL" id="BMFJ01000001">
    <property type="protein sequence ID" value="GGE29366.1"/>
    <property type="molecule type" value="Genomic_DNA"/>
</dbReference>
<dbReference type="PANTHER" id="PTHR43808:SF31">
    <property type="entry name" value="N-ACETYL-L-CITRULLINE DEACETYLASE"/>
    <property type="match status" value="1"/>
</dbReference>
<keyword evidence="3" id="KW-0170">Cobalt</keyword>
<dbReference type="Gene3D" id="3.40.630.10">
    <property type="entry name" value="Zn peptidases"/>
    <property type="match status" value="1"/>
</dbReference>
<gene>
    <name evidence="5" type="ORF">GCM10011360_16810</name>
</gene>
<dbReference type="InterPro" id="IPR036264">
    <property type="entry name" value="Bact_exopeptidase_dim_dom"/>
</dbReference>
<reference evidence="6" key="1">
    <citation type="journal article" date="2019" name="Int. J. Syst. Evol. Microbiol.">
        <title>The Global Catalogue of Microorganisms (GCM) 10K type strain sequencing project: providing services to taxonomists for standard genome sequencing and annotation.</title>
        <authorList>
            <consortium name="The Broad Institute Genomics Platform"/>
            <consortium name="The Broad Institute Genome Sequencing Center for Infectious Disease"/>
            <person name="Wu L."/>
            <person name="Ma J."/>
        </authorList>
    </citation>
    <scope>NUCLEOTIDE SEQUENCE [LARGE SCALE GENOMIC DNA]</scope>
    <source>
        <strain evidence="6">CGMCC 1.12664</strain>
    </source>
</reference>
<evidence type="ECO:0000256" key="2">
    <source>
        <dbReference type="ARBA" id="ARBA00022801"/>
    </source>
</evidence>
<dbReference type="Proteomes" id="UP000612855">
    <property type="component" value="Unassembled WGS sequence"/>
</dbReference>
<evidence type="ECO:0000259" key="4">
    <source>
        <dbReference type="Pfam" id="PF07687"/>
    </source>
</evidence>
<keyword evidence="1" id="KW-0479">Metal-binding</keyword>
<dbReference type="Pfam" id="PF07687">
    <property type="entry name" value="M20_dimer"/>
    <property type="match status" value="1"/>
</dbReference>
<dbReference type="InterPro" id="IPR011650">
    <property type="entry name" value="Peptidase_M20_dimer"/>
</dbReference>